<comment type="subcellular location">
    <subcellularLocation>
        <location evidence="1">Nucleus</location>
    </subcellularLocation>
</comment>
<evidence type="ECO:0000256" key="3">
    <source>
        <dbReference type="ARBA" id="ARBA00017359"/>
    </source>
</evidence>
<feature type="compositionally biased region" description="Basic residues" evidence="8">
    <location>
        <begin position="1"/>
        <end position="18"/>
    </location>
</feature>
<reference evidence="9" key="1">
    <citation type="submission" date="2014-03" db="EMBL/GenBank/DDBJ databases">
        <authorList>
            <person name="Casaregola S."/>
        </authorList>
    </citation>
    <scope>NUCLEOTIDE SEQUENCE [LARGE SCALE GENOMIC DNA]</scope>
    <source>
        <strain evidence="9">CLIB 918</strain>
    </source>
</reference>
<evidence type="ECO:0000313" key="9">
    <source>
        <dbReference type="EMBL" id="CDO51669.1"/>
    </source>
</evidence>
<comment type="similarity">
    <text evidence="2">Belongs to the ETT1 family.</text>
</comment>
<protein>
    <recommendedName>
        <fullName evidence="3">Enhancer of translation termination 1</fullName>
    </recommendedName>
</protein>
<evidence type="ECO:0000256" key="8">
    <source>
        <dbReference type="SAM" id="MobiDB-lite"/>
    </source>
</evidence>
<keyword evidence="6" id="KW-0804">Transcription</keyword>
<dbReference type="Pfam" id="PF12753">
    <property type="entry name" value="Nro1"/>
    <property type="match status" value="1"/>
</dbReference>
<evidence type="ECO:0000313" key="10">
    <source>
        <dbReference type="Proteomes" id="UP000242525"/>
    </source>
</evidence>
<dbReference type="GO" id="GO:0006417">
    <property type="term" value="P:regulation of translation"/>
    <property type="evidence" value="ECO:0007669"/>
    <property type="project" value="UniProtKB-KW"/>
</dbReference>
<feature type="compositionally biased region" description="Acidic residues" evidence="8">
    <location>
        <begin position="468"/>
        <end position="496"/>
    </location>
</feature>
<feature type="compositionally biased region" description="Basic and acidic residues" evidence="8">
    <location>
        <begin position="19"/>
        <end position="29"/>
    </location>
</feature>
<keyword evidence="5" id="KW-0805">Transcription regulation</keyword>
<feature type="region of interest" description="Disordered" evidence="8">
    <location>
        <begin position="103"/>
        <end position="122"/>
    </location>
</feature>
<dbReference type="AlphaFoldDB" id="A0A0J9X3I9"/>
<gene>
    <name evidence="9" type="ORF">BN980_GECA01s10196g</name>
</gene>
<dbReference type="InterPro" id="IPR024318">
    <property type="entry name" value="Nro1/ETT1"/>
</dbReference>
<evidence type="ECO:0000256" key="5">
    <source>
        <dbReference type="ARBA" id="ARBA00023015"/>
    </source>
</evidence>
<evidence type="ECO:0000256" key="1">
    <source>
        <dbReference type="ARBA" id="ARBA00004123"/>
    </source>
</evidence>
<feature type="region of interest" description="Disordered" evidence="8">
    <location>
        <begin position="1"/>
        <end position="37"/>
    </location>
</feature>
<organism evidence="9 10">
    <name type="scientific">Geotrichum candidum</name>
    <name type="common">Oospora lactis</name>
    <name type="synonym">Dipodascus geotrichum</name>
    <dbReference type="NCBI Taxonomy" id="1173061"/>
    <lineage>
        <taxon>Eukaryota</taxon>
        <taxon>Fungi</taxon>
        <taxon>Dikarya</taxon>
        <taxon>Ascomycota</taxon>
        <taxon>Saccharomycotina</taxon>
        <taxon>Dipodascomycetes</taxon>
        <taxon>Dipodascales</taxon>
        <taxon>Dipodascaceae</taxon>
        <taxon>Geotrichum</taxon>
    </lineage>
</organism>
<accession>A0A0J9X3I9</accession>
<feature type="region of interest" description="Disordered" evidence="8">
    <location>
        <begin position="466"/>
        <end position="496"/>
    </location>
</feature>
<evidence type="ECO:0000256" key="7">
    <source>
        <dbReference type="ARBA" id="ARBA00023242"/>
    </source>
</evidence>
<keyword evidence="10" id="KW-1185">Reference proteome</keyword>
<keyword evidence="7" id="KW-0539">Nucleus</keyword>
<evidence type="ECO:0000256" key="4">
    <source>
        <dbReference type="ARBA" id="ARBA00022845"/>
    </source>
</evidence>
<proteinExistence type="inferred from homology"/>
<name>A0A0J9X3I9_GEOCN</name>
<dbReference type="Proteomes" id="UP000242525">
    <property type="component" value="Unassembled WGS sequence"/>
</dbReference>
<keyword evidence="4" id="KW-0810">Translation regulation</keyword>
<dbReference type="PANTHER" id="PTHR28290">
    <property type="entry name" value="ENHANCER OF TRANSLATION TERMINATION 1"/>
    <property type="match status" value="1"/>
</dbReference>
<dbReference type="GO" id="GO:0005634">
    <property type="term" value="C:nucleus"/>
    <property type="evidence" value="ECO:0007669"/>
    <property type="project" value="UniProtKB-SubCell"/>
</dbReference>
<dbReference type="GO" id="GO:2000640">
    <property type="term" value="P:positive regulation of SREBP signaling pathway"/>
    <property type="evidence" value="ECO:0007669"/>
    <property type="project" value="TreeGrafter"/>
</dbReference>
<dbReference type="OrthoDB" id="5598057at2759"/>
<evidence type="ECO:0000256" key="6">
    <source>
        <dbReference type="ARBA" id="ARBA00023163"/>
    </source>
</evidence>
<evidence type="ECO:0000256" key="2">
    <source>
        <dbReference type="ARBA" id="ARBA00007273"/>
    </source>
</evidence>
<sequence>MAKRPQGLHKAAAAKKKQKTEAPAKKASEEVEDFENDEEIIQFGEDVDPNDEISSLYAIHKKYVAVHGDSAESDAKKDNEDELKYINLMINTCDNILRLNEKKKQDAGNSEESKDATAEKSKEKEPIDFIPLQLPNKVYHIYAFALFSRGSILLDKEHFLIRFDQEKRIGEERAIGFFELGLDMLENSTDLSGSLPNTDGGDAFFLKSWGTVLLLRNKLVTKVKKTVRAYSTEMEPLINEAKNMFTEGLKLIKKDQPITEACWNAISLLQNLADTIYSVWSHAGEETGQTGEVRIEGPNVPIHDEFLARSTKLLDWTCLQYKELEKKAITNDDKARTLAGIASYHLMCASPCIDQFELLVQDFEFTDNERPVRDLQNKGKKELEKSIKLFEQAEKLYSDKAENKRNLLLVTIAEAKLSLRDLLHEVDFLPGESAQTRESFDKLQEKLKTDAVMRLKKANRMGLGDFNEILDELENEEEESDDDDDDDDDDDEDDLE</sequence>
<dbReference type="EMBL" id="CCBN010000001">
    <property type="protein sequence ID" value="CDO51669.1"/>
    <property type="molecule type" value="Genomic_DNA"/>
</dbReference>
<dbReference type="PANTHER" id="PTHR28290:SF1">
    <property type="entry name" value="ENHANCER OF TRANSLATION TERMINATION 1"/>
    <property type="match status" value="1"/>
</dbReference>
<dbReference type="STRING" id="1173061.A0A0J9X3I9"/>
<comment type="caution">
    <text evidence="9">The sequence shown here is derived from an EMBL/GenBank/DDBJ whole genome shotgun (WGS) entry which is preliminary data.</text>
</comment>